<protein>
    <submittedName>
        <fullName evidence="1">Uncharacterized protein</fullName>
    </submittedName>
</protein>
<evidence type="ECO:0000313" key="1">
    <source>
        <dbReference type="EMBL" id="SKA03721.1"/>
    </source>
</evidence>
<organism evidence="1 2">
    <name type="scientific">Eubacterium ruminantium</name>
    <dbReference type="NCBI Taxonomy" id="42322"/>
    <lineage>
        <taxon>Bacteria</taxon>
        <taxon>Bacillati</taxon>
        <taxon>Bacillota</taxon>
        <taxon>Clostridia</taxon>
        <taxon>Eubacteriales</taxon>
        <taxon>Eubacteriaceae</taxon>
        <taxon>Eubacterium</taxon>
    </lineage>
</organism>
<dbReference type="Proteomes" id="UP000189857">
    <property type="component" value="Unassembled WGS sequence"/>
</dbReference>
<proteinExistence type="predicted"/>
<sequence>MPRIMENYLPKFMEKYLPVTETSYWGLYVSKEMMNIETLSSELAEQLIDKVVVSQEKEVEIIWKFTPGLKIVS</sequence>
<reference evidence="1 2" key="1">
    <citation type="submission" date="2017-02" db="EMBL/GenBank/DDBJ databases">
        <authorList>
            <person name="Peterson S.W."/>
        </authorList>
    </citation>
    <scope>NUCLEOTIDE SEQUENCE [LARGE SCALE GENOMIC DNA]</scope>
    <source>
        <strain evidence="1 2">ATCC 17233</strain>
    </source>
</reference>
<keyword evidence="2" id="KW-1185">Reference proteome</keyword>
<dbReference type="AlphaFoldDB" id="A0A1T4QJP7"/>
<evidence type="ECO:0000313" key="2">
    <source>
        <dbReference type="Proteomes" id="UP000189857"/>
    </source>
</evidence>
<gene>
    <name evidence="1" type="ORF">SAMN02745110_02407</name>
</gene>
<dbReference type="EMBL" id="FUXA01000021">
    <property type="protein sequence ID" value="SKA03721.1"/>
    <property type="molecule type" value="Genomic_DNA"/>
</dbReference>
<accession>A0A1T4QJP7</accession>
<dbReference type="RefSeq" id="WP_078788192.1">
    <property type="nucleotide sequence ID" value="NZ_FMTO01000021.1"/>
</dbReference>
<name>A0A1T4QJP7_9FIRM</name>